<dbReference type="RefSeq" id="WP_020088350.1">
    <property type="nucleotide sequence ID" value="NZ_AZCZ01000001.1"/>
</dbReference>
<keyword evidence="2 6" id="KW-0227">DNA damage</keyword>
<comment type="function">
    <text evidence="6">The RuvA-RuvB-RuvC complex processes Holliday junction (HJ) DNA during genetic recombination and DNA repair, while the RuvA-RuvB complex plays an important role in the rescue of blocked DNA replication forks via replication fork reversal (RFR). RuvA specifically binds to HJ cruciform DNA, conferring on it an open structure. The RuvB hexamer acts as an ATP-dependent pump, pulling dsDNA into and through the RuvAB complex. HJ branch migration allows RuvC to scan DNA until it finds its consensus sequence, where it cleaves and resolves the cruciform DNA.</text>
</comment>
<dbReference type="InterPro" id="IPR003583">
    <property type="entry name" value="Hlx-hairpin-Hlx_DNA-bd_motif"/>
</dbReference>
<dbReference type="eggNOG" id="COG0632">
    <property type="taxonomic scope" value="Bacteria"/>
</dbReference>
<dbReference type="NCBIfam" id="TIGR00084">
    <property type="entry name" value="ruvA"/>
    <property type="match status" value="1"/>
</dbReference>
<gene>
    <name evidence="6" type="primary">ruvA</name>
    <name evidence="8" type="ORF">FD07_GL000062</name>
</gene>
<name>A0A0R1H780_9LACO</name>
<dbReference type="GO" id="GO:0000400">
    <property type="term" value="F:four-way junction DNA binding"/>
    <property type="evidence" value="ECO:0007669"/>
    <property type="project" value="UniProtKB-UniRule"/>
</dbReference>
<dbReference type="InterPro" id="IPR000085">
    <property type="entry name" value="RuvA"/>
</dbReference>
<dbReference type="Gene3D" id="1.10.150.20">
    <property type="entry name" value="5' to 3' exonuclease, C-terminal subdomain"/>
    <property type="match status" value="1"/>
</dbReference>
<protein>
    <recommendedName>
        <fullName evidence="6">Holliday junction branch migration complex subunit RuvA</fullName>
    </recommendedName>
</protein>
<feature type="domain" description="Helix-hairpin-helix DNA-binding motif class 1" evidence="7">
    <location>
        <begin position="73"/>
        <end position="92"/>
    </location>
</feature>
<dbReference type="InterPro" id="IPR012340">
    <property type="entry name" value="NA-bd_OB-fold"/>
</dbReference>
<dbReference type="EMBL" id="AZCZ01000001">
    <property type="protein sequence ID" value="KRK39713.1"/>
    <property type="molecule type" value="Genomic_DNA"/>
</dbReference>
<dbReference type="PATRIC" id="fig|1267003.4.peg.62"/>
<dbReference type="GO" id="GO:0006281">
    <property type="term" value="P:DNA repair"/>
    <property type="evidence" value="ECO:0007669"/>
    <property type="project" value="UniProtKB-UniRule"/>
</dbReference>
<dbReference type="Proteomes" id="UP000051176">
    <property type="component" value="Unassembled WGS sequence"/>
</dbReference>
<organism evidence="8 9">
    <name type="scientific">Levilactobacillus parabrevis ATCC 53295</name>
    <dbReference type="NCBI Taxonomy" id="1267003"/>
    <lineage>
        <taxon>Bacteria</taxon>
        <taxon>Bacillati</taxon>
        <taxon>Bacillota</taxon>
        <taxon>Bacilli</taxon>
        <taxon>Lactobacillales</taxon>
        <taxon>Lactobacillaceae</taxon>
        <taxon>Levilactobacillus</taxon>
    </lineage>
</organism>
<dbReference type="Gene3D" id="1.10.8.10">
    <property type="entry name" value="DNA helicase RuvA subunit, C-terminal domain"/>
    <property type="match status" value="1"/>
</dbReference>
<comment type="subunit">
    <text evidence="6">Homotetramer. Forms an RuvA(8)-RuvB(12)-Holliday junction (HJ) complex. HJ DNA is sandwiched between 2 RuvA tetramers; dsDNA enters through RuvA and exits via RuvB. An RuvB hexamer assembles on each DNA strand where it exits the tetramer. Each RuvB hexamer is contacted by two RuvA subunits (via domain III) on 2 adjacent RuvB subunits; this complex drives branch migration. In the full resolvosome a probable DNA-RuvA(4)-RuvB(12)-RuvC(2) complex forms which resolves the HJ.</text>
</comment>
<dbReference type="InterPro" id="IPR036267">
    <property type="entry name" value="RuvA_C_sf"/>
</dbReference>
<evidence type="ECO:0000313" key="8">
    <source>
        <dbReference type="EMBL" id="KRK39713.1"/>
    </source>
</evidence>
<evidence type="ECO:0000256" key="5">
    <source>
        <dbReference type="ARBA" id="ARBA00023204"/>
    </source>
</evidence>
<keyword evidence="1 6" id="KW-0963">Cytoplasm</keyword>
<dbReference type="Pfam" id="PF14520">
    <property type="entry name" value="HHH_5"/>
    <property type="match status" value="1"/>
</dbReference>
<proteinExistence type="inferred from homology"/>
<keyword evidence="3 6" id="KW-0238">DNA-binding</keyword>
<dbReference type="SMART" id="SM00278">
    <property type="entry name" value="HhH1"/>
    <property type="match status" value="2"/>
</dbReference>
<dbReference type="InterPro" id="IPR011114">
    <property type="entry name" value="RuvA_C"/>
</dbReference>
<dbReference type="CDD" id="cd14332">
    <property type="entry name" value="UBA_RuvA_C"/>
    <property type="match status" value="1"/>
</dbReference>
<dbReference type="Pfam" id="PF07499">
    <property type="entry name" value="RuvA_C"/>
    <property type="match status" value="1"/>
</dbReference>
<dbReference type="HAMAP" id="MF_00031">
    <property type="entry name" value="DNA_HJ_migration_RuvA"/>
    <property type="match status" value="1"/>
</dbReference>
<evidence type="ECO:0000256" key="3">
    <source>
        <dbReference type="ARBA" id="ARBA00023125"/>
    </source>
</evidence>
<dbReference type="Gene3D" id="2.40.50.140">
    <property type="entry name" value="Nucleic acid-binding proteins"/>
    <property type="match status" value="1"/>
</dbReference>
<accession>A0A0R1H780</accession>
<dbReference type="SUPFAM" id="SSF47781">
    <property type="entry name" value="RuvA domain 2-like"/>
    <property type="match status" value="1"/>
</dbReference>
<evidence type="ECO:0000259" key="7">
    <source>
        <dbReference type="SMART" id="SM00278"/>
    </source>
</evidence>
<comment type="similarity">
    <text evidence="6">Belongs to the RuvA family.</text>
</comment>
<dbReference type="SUPFAM" id="SSF50249">
    <property type="entry name" value="Nucleic acid-binding proteins"/>
    <property type="match status" value="1"/>
</dbReference>
<sequence>MYEYLHGTIAAVYPDHVVIDVNGVGYLVNTANPYRYQVSTDGQAVTIYVYQAVSDSAQTLYGFQDFAEKQLFLKLINVNGIGPKSALAILANPDHQGLMQAIRTNDVSFLTKFPGVGKKTAGQIVLDLQNKLDDLAPVDDGDLFTPEVAATDGTNPELDDAIAALTALGYRETAVKKITPKLKQFAGKSTNDYLSEGLRLLTN</sequence>
<reference evidence="8 9" key="1">
    <citation type="journal article" date="2015" name="Genome Announc.">
        <title>Expanding the biotechnology potential of lactobacilli through comparative genomics of 213 strains and associated genera.</title>
        <authorList>
            <person name="Sun Z."/>
            <person name="Harris H.M."/>
            <person name="McCann A."/>
            <person name="Guo C."/>
            <person name="Argimon S."/>
            <person name="Zhang W."/>
            <person name="Yang X."/>
            <person name="Jeffery I.B."/>
            <person name="Cooney J.C."/>
            <person name="Kagawa T.F."/>
            <person name="Liu W."/>
            <person name="Song Y."/>
            <person name="Salvetti E."/>
            <person name="Wrobel A."/>
            <person name="Rasinkangas P."/>
            <person name="Parkhill J."/>
            <person name="Rea M.C."/>
            <person name="O'Sullivan O."/>
            <person name="Ritari J."/>
            <person name="Douillard F.P."/>
            <person name="Paul Ross R."/>
            <person name="Yang R."/>
            <person name="Briner A.E."/>
            <person name="Felis G.E."/>
            <person name="de Vos W.M."/>
            <person name="Barrangou R."/>
            <person name="Klaenhammer T.R."/>
            <person name="Caufield P.W."/>
            <person name="Cui Y."/>
            <person name="Zhang H."/>
            <person name="O'Toole P.W."/>
        </authorList>
    </citation>
    <scope>NUCLEOTIDE SEQUENCE [LARGE SCALE GENOMIC DNA]</scope>
    <source>
        <strain evidence="8 9">ATCC 53295</strain>
    </source>
</reference>
<keyword evidence="9" id="KW-1185">Reference proteome</keyword>
<dbReference type="InterPro" id="IPR010994">
    <property type="entry name" value="RuvA_2-like"/>
</dbReference>
<dbReference type="Pfam" id="PF01330">
    <property type="entry name" value="RuvA_N"/>
    <property type="match status" value="1"/>
</dbReference>
<dbReference type="OrthoDB" id="5293449at2"/>
<evidence type="ECO:0000256" key="1">
    <source>
        <dbReference type="ARBA" id="ARBA00022490"/>
    </source>
</evidence>
<comment type="caution">
    <text evidence="8">The sequence shown here is derived from an EMBL/GenBank/DDBJ whole genome shotgun (WGS) entry which is preliminary data.</text>
</comment>
<dbReference type="GO" id="GO:0009379">
    <property type="term" value="C:Holliday junction helicase complex"/>
    <property type="evidence" value="ECO:0007669"/>
    <property type="project" value="InterPro"/>
</dbReference>
<evidence type="ECO:0000256" key="4">
    <source>
        <dbReference type="ARBA" id="ARBA00023172"/>
    </source>
</evidence>
<dbReference type="GO" id="GO:0048476">
    <property type="term" value="C:Holliday junction resolvase complex"/>
    <property type="evidence" value="ECO:0007669"/>
    <property type="project" value="UniProtKB-UniRule"/>
</dbReference>
<dbReference type="GO" id="GO:0006310">
    <property type="term" value="P:DNA recombination"/>
    <property type="evidence" value="ECO:0007669"/>
    <property type="project" value="UniProtKB-UniRule"/>
</dbReference>
<feature type="domain" description="Helix-hairpin-helix DNA-binding motif class 1" evidence="7">
    <location>
        <begin position="108"/>
        <end position="127"/>
    </location>
</feature>
<evidence type="ECO:0000256" key="2">
    <source>
        <dbReference type="ARBA" id="ARBA00022763"/>
    </source>
</evidence>
<dbReference type="AlphaFoldDB" id="A0A0R1H780"/>
<dbReference type="SUPFAM" id="SSF46929">
    <property type="entry name" value="DNA helicase RuvA subunit, C-terminal domain"/>
    <property type="match status" value="1"/>
</dbReference>
<keyword evidence="4 6" id="KW-0233">DNA recombination</keyword>
<feature type="region of interest" description="Domain III" evidence="6">
    <location>
        <begin position="152"/>
        <end position="203"/>
    </location>
</feature>
<dbReference type="GO" id="GO:0005524">
    <property type="term" value="F:ATP binding"/>
    <property type="evidence" value="ECO:0007669"/>
    <property type="project" value="InterPro"/>
</dbReference>
<feature type="region of interest" description="Domain I" evidence="6">
    <location>
        <begin position="1"/>
        <end position="64"/>
    </location>
</feature>
<evidence type="ECO:0000256" key="6">
    <source>
        <dbReference type="HAMAP-Rule" id="MF_00031"/>
    </source>
</evidence>
<evidence type="ECO:0000313" key="9">
    <source>
        <dbReference type="Proteomes" id="UP000051176"/>
    </source>
</evidence>
<comment type="caution">
    <text evidence="6">Lacks conserved residue(s) required for the propagation of feature annotation.</text>
</comment>
<dbReference type="InterPro" id="IPR013849">
    <property type="entry name" value="DNA_helicase_Holl-junc_RuvA_I"/>
</dbReference>
<dbReference type="STRING" id="357278.IV61_GL001262"/>
<dbReference type="GO" id="GO:0009378">
    <property type="term" value="F:four-way junction helicase activity"/>
    <property type="evidence" value="ECO:0007669"/>
    <property type="project" value="InterPro"/>
</dbReference>
<comment type="domain">
    <text evidence="6">Has three domains with a flexible linker between the domains II and III and assumes an 'L' shape. Domain III is highly mobile and contacts RuvB.</text>
</comment>
<dbReference type="GO" id="GO:0005737">
    <property type="term" value="C:cytoplasm"/>
    <property type="evidence" value="ECO:0007669"/>
    <property type="project" value="UniProtKB-SubCell"/>
</dbReference>
<keyword evidence="5 6" id="KW-0234">DNA repair</keyword>
<comment type="subcellular location">
    <subcellularLocation>
        <location evidence="6">Cytoplasm</location>
    </subcellularLocation>
</comment>